<dbReference type="Pfam" id="PF05486">
    <property type="entry name" value="SRP9-21"/>
    <property type="match status" value="1"/>
</dbReference>
<reference evidence="3 4" key="1">
    <citation type="submission" date="2006-10" db="EMBL/GenBank/DDBJ databases">
        <title>The Genome Sequence of Batrachochytrium dendrobatidis JEL423.</title>
        <authorList>
            <consortium name="The Broad Institute Genome Sequencing Platform"/>
            <person name="Birren B."/>
            <person name="Lander E."/>
            <person name="Galagan J."/>
            <person name="Cuomo C."/>
            <person name="Devon K."/>
            <person name="Jaffe D."/>
            <person name="Butler J."/>
            <person name="Alvarez P."/>
            <person name="Gnerre S."/>
            <person name="Grabherr M."/>
            <person name="Kleber M."/>
            <person name="Mauceli E."/>
            <person name="Brockman W."/>
            <person name="Young S."/>
            <person name="LaButti K."/>
            <person name="Sykes S."/>
            <person name="DeCaprio D."/>
            <person name="Crawford M."/>
            <person name="Koehrsen M."/>
            <person name="Engels R."/>
            <person name="Montgomery P."/>
            <person name="Pearson M."/>
            <person name="Howarth C."/>
            <person name="Larson L."/>
            <person name="White J."/>
            <person name="O'Leary S."/>
            <person name="Kodira C."/>
            <person name="Zeng Q."/>
            <person name="Yandava C."/>
            <person name="Alvarado L."/>
            <person name="Longcore J."/>
            <person name="James T."/>
        </authorList>
    </citation>
    <scope>NUCLEOTIDE SEQUENCE [LARGE SCALE GENOMIC DNA]</scope>
    <source>
        <strain evidence="3 4">JEL423</strain>
    </source>
</reference>
<dbReference type="FunFam" id="3.30.720.10:FF:000008">
    <property type="entry name" value="Unplaced genomic scaffold supercont1.11, whole genome shotgun sequence"/>
    <property type="match status" value="1"/>
</dbReference>
<name>A0A177WBL2_BATDL</name>
<feature type="compositionally biased region" description="Basic residues" evidence="1">
    <location>
        <begin position="140"/>
        <end position="150"/>
    </location>
</feature>
<dbReference type="PANTHER" id="PTHR12834">
    <property type="entry name" value="SIGNAL RECOGNITION PARTICLE 9 KDA PROTEIN"/>
    <property type="match status" value="1"/>
</dbReference>
<dbReference type="OrthoDB" id="360923at2759"/>
<dbReference type="PANTHER" id="PTHR12834:SF12">
    <property type="entry name" value="SIGNAL RECOGNITION PARTICLE 9 KDA PROTEIN"/>
    <property type="match status" value="1"/>
</dbReference>
<dbReference type="InterPro" id="IPR039432">
    <property type="entry name" value="SRP9_dom"/>
</dbReference>
<feature type="region of interest" description="Disordered" evidence="1">
    <location>
        <begin position="128"/>
        <end position="150"/>
    </location>
</feature>
<dbReference type="GO" id="GO:0006614">
    <property type="term" value="P:SRP-dependent cotranslational protein targeting to membrane"/>
    <property type="evidence" value="ECO:0007669"/>
    <property type="project" value="InterPro"/>
</dbReference>
<organism evidence="3 4">
    <name type="scientific">Batrachochytrium dendrobatidis (strain JEL423)</name>
    <dbReference type="NCBI Taxonomy" id="403673"/>
    <lineage>
        <taxon>Eukaryota</taxon>
        <taxon>Fungi</taxon>
        <taxon>Fungi incertae sedis</taxon>
        <taxon>Chytridiomycota</taxon>
        <taxon>Chytridiomycota incertae sedis</taxon>
        <taxon>Chytridiomycetes</taxon>
        <taxon>Rhizophydiales</taxon>
        <taxon>Rhizophydiales incertae sedis</taxon>
        <taxon>Batrachochytrium</taxon>
    </lineage>
</organism>
<evidence type="ECO:0000256" key="1">
    <source>
        <dbReference type="SAM" id="MobiDB-lite"/>
    </source>
</evidence>
<feature type="domain" description="SRP9" evidence="2">
    <location>
        <begin position="44"/>
        <end position="110"/>
    </location>
</feature>
<proteinExistence type="predicted"/>
<protein>
    <recommendedName>
        <fullName evidence="2">SRP9 domain-containing protein</fullName>
    </recommendedName>
</protein>
<evidence type="ECO:0000313" key="4">
    <source>
        <dbReference type="Proteomes" id="UP000077115"/>
    </source>
</evidence>
<sequence>MRFLSKLLLDFTIPASRLWRAVALIRGENIVSFNLANMVKFTLWDDYQRAVHELYAQAPFRTRYVVKYRHCDGKLVLKVSDGPKSLKFKTDKMQDLNKFEKLNRSLMAMMQQNPIDLDKVEAEKLEMQTSGTTATAKGQKSTKKGKGKKK</sequence>
<dbReference type="EMBL" id="DS022300">
    <property type="protein sequence ID" value="OAJ37115.1"/>
    <property type="molecule type" value="Genomic_DNA"/>
</dbReference>
<dbReference type="STRING" id="403673.A0A177WBL2"/>
<accession>A0A177WBL2</accession>
<evidence type="ECO:0000259" key="2">
    <source>
        <dbReference type="Pfam" id="PF05486"/>
    </source>
</evidence>
<dbReference type="Gene3D" id="3.30.720.10">
    <property type="entry name" value="Signal recognition particle alu RNA binding heterodimer, srp9/1"/>
    <property type="match status" value="1"/>
</dbReference>
<reference evidence="3 4" key="2">
    <citation type="submission" date="2016-05" db="EMBL/GenBank/DDBJ databases">
        <title>Lineage-specific infection strategies underlie the spectrum of fungal disease in amphibians.</title>
        <authorList>
            <person name="Cuomo C.A."/>
            <person name="Farrer R.A."/>
            <person name="James T."/>
            <person name="Longcore J."/>
            <person name="Birren B."/>
        </authorList>
    </citation>
    <scope>NUCLEOTIDE SEQUENCE [LARGE SCALE GENOMIC DNA]</scope>
    <source>
        <strain evidence="3 4">JEL423</strain>
    </source>
</reference>
<dbReference type="SUPFAM" id="SSF54762">
    <property type="entry name" value="Signal recognition particle alu RNA binding heterodimer, SRP9/14"/>
    <property type="match status" value="1"/>
</dbReference>
<dbReference type="GO" id="GO:0008312">
    <property type="term" value="F:7S RNA binding"/>
    <property type="evidence" value="ECO:0007669"/>
    <property type="project" value="InterPro"/>
</dbReference>
<dbReference type="VEuPathDB" id="FungiDB:BDEG_21180"/>
<dbReference type="AlphaFoldDB" id="A0A177WBL2"/>
<gene>
    <name evidence="3" type="ORF">BDEG_21180</name>
</gene>
<dbReference type="InterPro" id="IPR039914">
    <property type="entry name" value="SRP9-like"/>
</dbReference>
<evidence type="ECO:0000313" key="3">
    <source>
        <dbReference type="EMBL" id="OAJ37115.1"/>
    </source>
</evidence>
<dbReference type="InterPro" id="IPR009018">
    <property type="entry name" value="Signal_recog_particle_SRP9/14"/>
</dbReference>
<dbReference type="Proteomes" id="UP000077115">
    <property type="component" value="Unassembled WGS sequence"/>
</dbReference>
<dbReference type="GO" id="GO:0005786">
    <property type="term" value="C:signal recognition particle, endoplasmic reticulum targeting"/>
    <property type="evidence" value="ECO:0007669"/>
    <property type="project" value="TreeGrafter"/>
</dbReference>